<name>A0AAD6J8I4_DREDA</name>
<evidence type="ECO:0000313" key="1">
    <source>
        <dbReference type="EMBL" id="KAJ6264912.1"/>
    </source>
</evidence>
<evidence type="ECO:0000313" key="2">
    <source>
        <dbReference type="Proteomes" id="UP001221413"/>
    </source>
</evidence>
<comment type="caution">
    <text evidence="1">The sequence shown here is derived from an EMBL/GenBank/DDBJ whole genome shotgun (WGS) entry which is preliminary data.</text>
</comment>
<dbReference type="AlphaFoldDB" id="A0AAD6J8I4"/>
<gene>
    <name evidence="1" type="ORF">Dda_1065</name>
</gene>
<dbReference type="Proteomes" id="UP001221413">
    <property type="component" value="Unassembled WGS sequence"/>
</dbReference>
<reference evidence="1" key="1">
    <citation type="submission" date="2023-01" db="EMBL/GenBank/DDBJ databases">
        <title>The chitinases involved in constricting ring structure development in the nematode-trapping fungus Drechslerella dactyloides.</title>
        <authorList>
            <person name="Wang R."/>
            <person name="Zhang L."/>
            <person name="Tang P."/>
            <person name="Li S."/>
            <person name="Liang L."/>
        </authorList>
    </citation>
    <scope>NUCLEOTIDE SEQUENCE</scope>
    <source>
        <strain evidence="1">YMF1.00031</strain>
    </source>
</reference>
<accession>A0AAD6J8I4</accession>
<sequence length="64" mass="7005">MTIGRANLLKSSDLEWDFLAMTAPYVMYPRGLNHTCTLADSTSFGNLWQTLVAAGSTVDANRPL</sequence>
<protein>
    <submittedName>
        <fullName evidence="1">Uncharacterized protein</fullName>
    </submittedName>
</protein>
<dbReference type="EMBL" id="JAQGDS010000001">
    <property type="protein sequence ID" value="KAJ6264912.1"/>
    <property type="molecule type" value="Genomic_DNA"/>
</dbReference>
<organism evidence="1 2">
    <name type="scientific">Drechslerella dactyloides</name>
    <name type="common">Nematode-trapping fungus</name>
    <name type="synonym">Arthrobotrys dactyloides</name>
    <dbReference type="NCBI Taxonomy" id="74499"/>
    <lineage>
        <taxon>Eukaryota</taxon>
        <taxon>Fungi</taxon>
        <taxon>Dikarya</taxon>
        <taxon>Ascomycota</taxon>
        <taxon>Pezizomycotina</taxon>
        <taxon>Orbiliomycetes</taxon>
        <taxon>Orbiliales</taxon>
        <taxon>Orbiliaceae</taxon>
        <taxon>Drechslerella</taxon>
    </lineage>
</organism>
<keyword evidence="2" id="KW-1185">Reference proteome</keyword>
<proteinExistence type="predicted"/>